<dbReference type="Proteomes" id="UP000623090">
    <property type="component" value="Unassembled WGS sequence"/>
</dbReference>
<keyword evidence="3" id="KW-1185">Reference proteome</keyword>
<dbReference type="PROSITE" id="PS51257">
    <property type="entry name" value="PROKAR_LIPOPROTEIN"/>
    <property type="match status" value="1"/>
</dbReference>
<evidence type="ECO:0000313" key="3">
    <source>
        <dbReference type="Proteomes" id="UP000623090"/>
    </source>
</evidence>
<organism evidence="2 3">
    <name type="scientific">Komagataeibacter melomenusus</name>
    <dbReference type="NCBI Taxonomy" id="2766578"/>
    <lineage>
        <taxon>Bacteria</taxon>
        <taxon>Pseudomonadati</taxon>
        <taxon>Pseudomonadota</taxon>
        <taxon>Alphaproteobacteria</taxon>
        <taxon>Acetobacterales</taxon>
        <taxon>Acetobacteraceae</taxon>
        <taxon>Komagataeibacter</taxon>
    </lineage>
</organism>
<dbReference type="Pfam" id="PF20898">
    <property type="entry name" value="P_T4SS_TraN"/>
    <property type="match status" value="1"/>
</dbReference>
<dbReference type="RefSeq" id="WP_172157509.1">
    <property type="nucleotide sequence ID" value="NZ_JABJWC010000025.1"/>
</dbReference>
<evidence type="ECO:0000313" key="2">
    <source>
        <dbReference type="EMBL" id="NPC66857.1"/>
    </source>
</evidence>
<gene>
    <name evidence="2" type="ORF">HNW77_10715</name>
</gene>
<feature type="region of interest" description="Disordered" evidence="1">
    <location>
        <begin position="44"/>
        <end position="74"/>
    </location>
</feature>
<sequence length="74" mass="7807">MSQAAKTFSGLWPRGARLGIVAVGLLLAGCTPRPGHVTQPNMWHLVPVNRTPPPELAGRTMTPAADPATQDARP</sequence>
<accession>A0ABX2AGP2</accession>
<evidence type="ECO:0000256" key="1">
    <source>
        <dbReference type="SAM" id="MobiDB-lite"/>
    </source>
</evidence>
<proteinExistence type="predicted"/>
<protein>
    <submittedName>
        <fullName evidence="2">Uncharacterized protein</fullName>
    </submittedName>
</protein>
<reference evidence="2 3" key="1">
    <citation type="journal article" date="2020" name="Microorganisms">
        <title>Description of Komagataeibacter melaceti sp. nov. and Komagataeibacter melomenusus sp. nov. Isolated from Apple Cider Vinegar.</title>
        <authorList>
            <person name="Maric L."/>
            <person name="Cleenwerck I."/>
            <person name="Accetto T."/>
            <person name="Vandamme P."/>
            <person name="Trcek J."/>
        </authorList>
    </citation>
    <scope>NUCLEOTIDE SEQUENCE [LARGE SCALE GENOMIC DNA]</scope>
    <source>
        <strain evidence="2 3">AV436</strain>
    </source>
</reference>
<comment type="caution">
    <text evidence="2">The sequence shown here is derived from an EMBL/GenBank/DDBJ whole genome shotgun (WGS) entry which is preliminary data.</text>
</comment>
<dbReference type="EMBL" id="JABJWC010000025">
    <property type="protein sequence ID" value="NPC66857.1"/>
    <property type="molecule type" value="Genomic_DNA"/>
</dbReference>
<dbReference type="InterPro" id="IPR049533">
    <property type="entry name" value="TraN"/>
</dbReference>
<name>A0ABX2AGP2_9PROT</name>